<reference evidence="2 3" key="1">
    <citation type="submission" date="2020-08" db="EMBL/GenBank/DDBJ databases">
        <title>Genomic Encyclopedia of Type Strains, Phase IV (KMG-IV): sequencing the most valuable type-strain genomes for metagenomic binning, comparative biology and taxonomic classification.</title>
        <authorList>
            <person name="Goeker M."/>
        </authorList>
    </citation>
    <scope>NUCLEOTIDE SEQUENCE [LARGE SCALE GENOMIC DNA]</scope>
    <source>
        <strain evidence="2 3">DSM 26438</strain>
    </source>
</reference>
<proteinExistence type="predicted"/>
<dbReference type="GO" id="GO:0006355">
    <property type="term" value="P:regulation of DNA-templated transcription"/>
    <property type="evidence" value="ECO:0007669"/>
    <property type="project" value="InterPro"/>
</dbReference>
<dbReference type="Pfam" id="PF01402">
    <property type="entry name" value="RHH_1"/>
    <property type="match status" value="1"/>
</dbReference>
<evidence type="ECO:0000259" key="1">
    <source>
        <dbReference type="Pfam" id="PF01402"/>
    </source>
</evidence>
<feature type="domain" description="Ribbon-helix-helix protein CopG" evidence="1">
    <location>
        <begin position="36"/>
        <end position="68"/>
    </location>
</feature>
<protein>
    <recommendedName>
        <fullName evidence="1">Ribbon-helix-helix protein CopG domain-containing protein</fullName>
    </recommendedName>
</protein>
<dbReference type="InterPro" id="IPR013321">
    <property type="entry name" value="Arc_rbn_hlx_hlx"/>
</dbReference>
<dbReference type="AlphaFoldDB" id="A0A7W6CBH9"/>
<organism evidence="2 3">
    <name type="scientific">Rhizobium skierniewicense</name>
    <dbReference type="NCBI Taxonomy" id="984260"/>
    <lineage>
        <taxon>Bacteria</taxon>
        <taxon>Pseudomonadati</taxon>
        <taxon>Pseudomonadota</taxon>
        <taxon>Alphaproteobacteria</taxon>
        <taxon>Hyphomicrobiales</taxon>
        <taxon>Rhizobiaceae</taxon>
        <taxon>Rhizobium/Agrobacterium group</taxon>
        <taxon>Rhizobium</taxon>
    </lineage>
</organism>
<comment type="caution">
    <text evidence="2">The sequence shown here is derived from an EMBL/GenBank/DDBJ whole genome shotgun (WGS) entry which is preliminary data.</text>
</comment>
<dbReference type="Gene3D" id="1.10.1220.10">
    <property type="entry name" value="Met repressor-like"/>
    <property type="match status" value="1"/>
</dbReference>
<evidence type="ECO:0000313" key="2">
    <source>
        <dbReference type="EMBL" id="MBB3948401.1"/>
    </source>
</evidence>
<dbReference type="Proteomes" id="UP000565286">
    <property type="component" value="Unassembled WGS sequence"/>
</dbReference>
<gene>
    <name evidence="2" type="ORF">GGQ73_004388</name>
</gene>
<evidence type="ECO:0000313" key="3">
    <source>
        <dbReference type="Proteomes" id="UP000565286"/>
    </source>
</evidence>
<dbReference type="EMBL" id="JACIDV010000018">
    <property type="protein sequence ID" value="MBB3948401.1"/>
    <property type="molecule type" value="Genomic_DNA"/>
</dbReference>
<accession>A0A7W6CBH9</accession>
<name>A0A7W6CBH9_9HYPH</name>
<sequence length="74" mass="8641">MTVMDKEVQRKIDRDFVAKSRAKRIQSGRVFVHLDLPAEFVEKCDELKQKRRVVGRSVIIEEALKEYLSKHQGA</sequence>
<dbReference type="InterPro" id="IPR002145">
    <property type="entry name" value="CopG"/>
</dbReference>
<dbReference type="RefSeq" id="WP_183897736.1">
    <property type="nucleotide sequence ID" value="NZ_JACIDV010000018.1"/>
</dbReference>
<keyword evidence="3" id="KW-1185">Reference proteome</keyword>